<dbReference type="InterPro" id="IPR036388">
    <property type="entry name" value="WH-like_DNA-bd_sf"/>
</dbReference>
<feature type="domain" description="TFIIF beta subunit HTH" evidence="8">
    <location>
        <begin position="294"/>
        <end position="358"/>
    </location>
</feature>
<dbReference type="InterPro" id="IPR040504">
    <property type="entry name" value="TFIIF_beta_N"/>
</dbReference>
<reference evidence="10 11" key="1">
    <citation type="submission" date="2024-01" db="EMBL/GenBank/DDBJ databases">
        <authorList>
            <consortium name="Genoscope - CEA"/>
            <person name="William W."/>
        </authorList>
    </citation>
    <scope>NUCLEOTIDE SEQUENCE [LARGE SCALE GENOMIC DNA]</scope>
    <source>
        <strain evidence="10 11">29B2s-10</strain>
    </source>
</reference>
<gene>
    <name evidence="10" type="primary">TFG2</name>
    <name evidence="10" type="ORF">CAAN4_D01354</name>
</gene>
<dbReference type="SUPFAM" id="SSF50916">
    <property type="entry name" value="Rap30/74 interaction domains"/>
    <property type="match status" value="1"/>
</dbReference>
<evidence type="ECO:0000256" key="2">
    <source>
        <dbReference type="ARBA" id="ARBA00009543"/>
    </source>
</evidence>
<evidence type="ECO:0000313" key="10">
    <source>
        <dbReference type="EMBL" id="CAK7902738.1"/>
    </source>
</evidence>
<keyword evidence="4" id="KW-0238">DNA-binding</keyword>
<organism evidence="10 11">
    <name type="scientific">[Candida] anglica</name>
    <dbReference type="NCBI Taxonomy" id="148631"/>
    <lineage>
        <taxon>Eukaryota</taxon>
        <taxon>Fungi</taxon>
        <taxon>Dikarya</taxon>
        <taxon>Ascomycota</taxon>
        <taxon>Saccharomycotina</taxon>
        <taxon>Pichiomycetes</taxon>
        <taxon>Debaryomycetaceae</taxon>
        <taxon>Kurtzmaniella</taxon>
    </lineage>
</organism>
<dbReference type="PANTHER" id="PTHR10445">
    <property type="entry name" value="GENERAL TRANSCRIPTION FACTOR IIF SUBUNIT 2"/>
    <property type="match status" value="1"/>
</dbReference>
<keyword evidence="11" id="KW-1185">Reference proteome</keyword>
<dbReference type="SUPFAM" id="SSF46785">
    <property type="entry name" value="Winged helix' DNA-binding domain"/>
    <property type="match status" value="1"/>
</dbReference>
<dbReference type="InterPro" id="IPR036390">
    <property type="entry name" value="WH_DNA-bd_sf"/>
</dbReference>
<evidence type="ECO:0000256" key="5">
    <source>
        <dbReference type="ARBA" id="ARBA00023163"/>
    </source>
</evidence>
<keyword evidence="5" id="KW-0804">Transcription</keyword>
<comment type="similarity">
    <text evidence="2">Belongs to the TFIIF beta subunit family.</text>
</comment>
<evidence type="ECO:0000256" key="7">
    <source>
        <dbReference type="SAM" id="MobiDB-lite"/>
    </source>
</evidence>
<protein>
    <submittedName>
        <fullName evidence="10">Transcription initiation factor IIF subunit beta</fullName>
    </submittedName>
</protein>
<keyword evidence="3" id="KW-0805">Transcription regulation</keyword>
<evidence type="ECO:0000256" key="1">
    <source>
        <dbReference type="ARBA" id="ARBA00004123"/>
    </source>
</evidence>
<keyword evidence="6" id="KW-0539">Nucleus</keyword>
<dbReference type="InterPro" id="IPR040450">
    <property type="entry name" value="TFIIF_beta_HTH"/>
</dbReference>
<feature type="region of interest" description="Disordered" evidence="7">
    <location>
        <begin position="1"/>
        <end position="52"/>
    </location>
</feature>
<dbReference type="CDD" id="cd07980">
    <property type="entry name" value="TFIIF_beta"/>
    <property type="match status" value="1"/>
</dbReference>
<proteinExistence type="inferred from homology"/>
<dbReference type="PANTHER" id="PTHR10445:SF0">
    <property type="entry name" value="GENERAL TRANSCRIPTION FACTOR IIF SUBUNIT 2"/>
    <property type="match status" value="1"/>
</dbReference>
<evidence type="ECO:0000259" key="9">
    <source>
        <dbReference type="Pfam" id="PF17683"/>
    </source>
</evidence>
<evidence type="ECO:0000256" key="4">
    <source>
        <dbReference type="ARBA" id="ARBA00023125"/>
    </source>
</evidence>
<evidence type="ECO:0000313" key="11">
    <source>
        <dbReference type="Proteomes" id="UP001497600"/>
    </source>
</evidence>
<dbReference type="Proteomes" id="UP001497600">
    <property type="component" value="Chromosome D"/>
</dbReference>
<feature type="compositionally biased region" description="Acidic residues" evidence="7">
    <location>
        <begin position="374"/>
        <end position="395"/>
    </location>
</feature>
<accession>A0ABP0EBC6</accession>
<dbReference type="InterPro" id="IPR003196">
    <property type="entry name" value="TFIIF_beta"/>
</dbReference>
<comment type="subcellular location">
    <subcellularLocation>
        <location evidence="1">Nucleus</location>
    </subcellularLocation>
</comment>
<feature type="domain" description="TFIIF beta subunit N-terminal" evidence="9">
    <location>
        <begin position="72"/>
        <end position="228"/>
    </location>
</feature>
<evidence type="ECO:0000259" key="8">
    <source>
        <dbReference type="Pfam" id="PF02270"/>
    </source>
</evidence>
<dbReference type="Pfam" id="PF02270">
    <property type="entry name" value="TFIIF_beta"/>
    <property type="match status" value="1"/>
</dbReference>
<dbReference type="InterPro" id="IPR011039">
    <property type="entry name" value="TFIIF_interaction"/>
</dbReference>
<feature type="region of interest" description="Disordered" evidence="7">
    <location>
        <begin position="370"/>
        <end position="395"/>
    </location>
</feature>
<name>A0ABP0EBC6_9ASCO</name>
<dbReference type="EMBL" id="OZ004256">
    <property type="protein sequence ID" value="CAK7902738.1"/>
    <property type="molecule type" value="Genomic_DNA"/>
</dbReference>
<dbReference type="Gene3D" id="1.10.10.10">
    <property type="entry name" value="Winged helix-like DNA-binding domain superfamily/Winged helix DNA-binding domain"/>
    <property type="match status" value="1"/>
</dbReference>
<sequence length="395" mass="44674">MSFNKTSPVKKSASVANGGNGATNGTASPSGAPIKNEGDNNSGEPDHSILSDPEDYLEENESLDLNLQNGAQKVWLVKLPRYLAEKWSNVDEYGGQQLGTVKIKQSTTPNSKLQVKLVLNENSANSDIPHEYDISMLNTQVRNSYVFSEENLTKFKQELTEMAEMPEQPSLQPIDKKKEASKPFKFYRVQKNKDGKDAPRKFIPFVKTIPKKTALVGKICHDCQIIPSKRDSKYSEILNKRNNMQPAKARPKVTLLDEIPGVIQSNAGPSIRGNNTSVFLKSNHSKGKNEGRAIRMPKKDLLDLLFRLFEEYEYWSMKGLKERTRQPESYLKESLESIANLIKKGPYTSKYNLKPEYKRLRDAERAARLGLIANDEEEEKSDEDNDDDIEMEDVL</sequence>
<evidence type="ECO:0000256" key="3">
    <source>
        <dbReference type="ARBA" id="ARBA00023015"/>
    </source>
</evidence>
<dbReference type="Pfam" id="PF17683">
    <property type="entry name" value="TFIIF_beta_N"/>
    <property type="match status" value="1"/>
</dbReference>
<evidence type="ECO:0000256" key="6">
    <source>
        <dbReference type="ARBA" id="ARBA00023242"/>
    </source>
</evidence>